<evidence type="ECO:0000256" key="7">
    <source>
        <dbReference type="SAM" id="Phobius"/>
    </source>
</evidence>
<evidence type="ECO:0000256" key="6">
    <source>
        <dbReference type="ARBA" id="ARBA00023136"/>
    </source>
</evidence>
<keyword evidence="5 7" id="KW-1133">Transmembrane helix</keyword>
<feature type="transmembrane region" description="Helical" evidence="7">
    <location>
        <begin position="53"/>
        <end position="79"/>
    </location>
</feature>
<evidence type="ECO:0000313" key="9">
    <source>
        <dbReference type="Proteomes" id="UP000663637"/>
    </source>
</evidence>
<keyword evidence="4 7" id="KW-0812">Transmembrane</keyword>
<feature type="transmembrane region" description="Helical" evidence="7">
    <location>
        <begin position="228"/>
        <end position="249"/>
    </location>
</feature>
<keyword evidence="9" id="KW-1185">Reference proteome</keyword>
<dbReference type="Pfam" id="PF05977">
    <property type="entry name" value="MFS_3"/>
    <property type="match status" value="1"/>
</dbReference>
<organism evidence="8 9">
    <name type="scientific">Tsuneonella flava</name>
    <dbReference type="NCBI Taxonomy" id="2055955"/>
    <lineage>
        <taxon>Bacteria</taxon>
        <taxon>Pseudomonadati</taxon>
        <taxon>Pseudomonadota</taxon>
        <taxon>Alphaproteobacteria</taxon>
        <taxon>Sphingomonadales</taxon>
        <taxon>Erythrobacteraceae</taxon>
        <taxon>Tsuneonella</taxon>
    </lineage>
</organism>
<dbReference type="InterPro" id="IPR036259">
    <property type="entry name" value="MFS_trans_sf"/>
</dbReference>
<dbReference type="SUPFAM" id="SSF103473">
    <property type="entry name" value="MFS general substrate transporter"/>
    <property type="match status" value="1"/>
</dbReference>
<dbReference type="Gene3D" id="1.20.1250.20">
    <property type="entry name" value="MFS general substrate transporter like domains"/>
    <property type="match status" value="1"/>
</dbReference>
<evidence type="ECO:0000256" key="3">
    <source>
        <dbReference type="ARBA" id="ARBA00022475"/>
    </source>
</evidence>
<feature type="transmembrane region" description="Helical" evidence="7">
    <location>
        <begin position="291"/>
        <end position="309"/>
    </location>
</feature>
<protein>
    <submittedName>
        <fullName evidence="8">MFS transporter</fullName>
    </submittedName>
</protein>
<evidence type="ECO:0000256" key="1">
    <source>
        <dbReference type="ARBA" id="ARBA00004651"/>
    </source>
</evidence>
<proteinExistence type="predicted"/>
<keyword evidence="3" id="KW-1003">Cell membrane</keyword>
<reference evidence="8 9" key="1">
    <citation type="submission" date="2020-09" db="EMBL/GenBank/DDBJ databases">
        <title>Complete genome sequence of altererythrobacter flavus SS-21NJ, isolated from Dongying oil sludge in Shandong province.</title>
        <authorList>
            <person name="Sun S."/>
            <person name="Zhang Z."/>
        </authorList>
    </citation>
    <scope>NUCLEOTIDE SEQUENCE [LARGE SCALE GENOMIC DNA]</scope>
    <source>
        <strain evidence="8 9">SS-21NJ</strain>
    </source>
</reference>
<dbReference type="RefSeq" id="WP_205441434.1">
    <property type="nucleotide sequence ID" value="NZ_CP061510.1"/>
</dbReference>
<dbReference type="CDD" id="cd06173">
    <property type="entry name" value="MFS_MefA_like"/>
    <property type="match status" value="1"/>
</dbReference>
<dbReference type="InterPro" id="IPR010290">
    <property type="entry name" value="TM_effector"/>
</dbReference>
<sequence length="427" mass="45302">MNVKDIPHPLTIANFRAYFAARLVSTVAVSAQAIIIGWQVYAIARQTMEIKQAAFLLGMIGLLQFVPLFLLTPIVGLVADTYDRRWIARGTTALLTINAAALGLLTWAGLLTLPYLFVAAVLIGIARAFSGPAYSALAPNLVPRESLPTAIAVSSIAWQAGMIAGPSVGGVLYAIHPDVAYGSISVMLAFSLAMAFLIGKVPQPAVQKDRRPLHRVIDGFSYVRNNRLVLAAITLDLFVVLLAGTTALLPVFARDILHVDAAGFGILAAGMGIGAAIASIWFSVRPMKTEVGIKMLGAVVLFALAILTFGISRWFWLSFGALVVAGAADMVSVYVRQSLIQLHTPDEMRGRVGAVSALTISASNELGEAESGFMASILGPVGAVIFGGVAAIGITLAWAWLFPELRHARTFDPKDHSSPEKNKEAVS</sequence>
<dbReference type="EMBL" id="CP061510">
    <property type="protein sequence ID" value="QSB44092.1"/>
    <property type="molecule type" value="Genomic_DNA"/>
</dbReference>
<evidence type="ECO:0000256" key="2">
    <source>
        <dbReference type="ARBA" id="ARBA00022448"/>
    </source>
</evidence>
<feature type="transmembrane region" description="Helical" evidence="7">
    <location>
        <begin position="261"/>
        <end position="284"/>
    </location>
</feature>
<dbReference type="PANTHER" id="PTHR23513">
    <property type="entry name" value="INTEGRAL MEMBRANE EFFLUX PROTEIN-RELATED"/>
    <property type="match status" value="1"/>
</dbReference>
<feature type="transmembrane region" description="Helical" evidence="7">
    <location>
        <begin position="20"/>
        <end position="41"/>
    </location>
</feature>
<keyword evidence="2" id="KW-0813">Transport</keyword>
<feature type="transmembrane region" description="Helical" evidence="7">
    <location>
        <begin position="377"/>
        <end position="401"/>
    </location>
</feature>
<dbReference type="PANTHER" id="PTHR23513:SF9">
    <property type="entry name" value="ENTEROBACTIN EXPORTER ENTS"/>
    <property type="match status" value="1"/>
</dbReference>
<gene>
    <name evidence="8" type="ORF">IDJ81_12200</name>
</gene>
<keyword evidence="6 7" id="KW-0472">Membrane</keyword>
<accession>A0ABX7K9Y3</accession>
<feature type="transmembrane region" description="Helical" evidence="7">
    <location>
        <begin position="181"/>
        <end position="201"/>
    </location>
</feature>
<name>A0ABX7K9Y3_9SPHN</name>
<evidence type="ECO:0000256" key="4">
    <source>
        <dbReference type="ARBA" id="ARBA00022692"/>
    </source>
</evidence>
<evidence type="ECO:0000313" key="8">
    <source>
        <dbReference type="EMBL" id="QSB44092.1"/>
    </source>
</evidence>
<comment type="subcellular location">
    <subcellularLocation>
        <location evidence="1">Cell membrane</location>
        <topology evidence="1">Multi-pass membrane protein</topology>
    </subcellularLocation>
</comment>
<evidence type="ECO:0000256" key="5">
    <source>
        <dbReference type="ARBA" id="ARBA00022989"/>
    </source>
</evidence>
<dbReference type="Proteomes" id="UP000663637">
    <property type="component" value="Chromosome"/>
</dbReference>